<evidence type="ECO:0000313" key="2">
    <source>
        <dbReference type="EMBL" id="MDU8885264.1"/>
    </source>
</evidence>
<keyword evidence="1" id="KW-1133">Transmembrane helix</keyword>
<dbReference type="Pfam" id="PF19578">
    <property type="entry name" value="DUF6090"/>
    <property type="match status" value="1"/>
</dbReference>
<reference evidence="2 3" key="1">
    <citation type="submission" date="2023-10" db="EMBL/GenBank/DDBJ databases">
        <title>Marimonas sp. nov. isolated from tidal mud flat.</title>
        <authorList>
            <person name="Jaincy N.J."/>
            <person name="Srinivasan S."/>
            <person name="Lee S.-S."/>
        </authorList>
    </citation>
    <scope>NUCLEOTIDE SEQUENCE [LARGE SCALE GENOMIC DNA]</scope>
    <source>
        <strain evidence="2 3">MJ-SS3</strain>
    </source>
</reference>
<dbReference type="EMBL" id="JAWHTF010000001">
    <property type="protein sequence ID" value="MDU8885264.1"/>
    <property type="molecule type" value="Genomic_DNA"/>
</dbReference>
<keyword evidence="1" id="KW-0812">Transmembrane</keyword>
<dbReference type="InterPro" id="IPR045749">
    <property type="entry name" value="DUF6090"/>
</dbReference>
<gene>
    <name evidence="2" type="ORF">RXV94_03765</name>
</gene>
<evidence type="ECO:0000256" key="1">
    <source>
        <dbReference type="SAM" id="Phobius"/>
    </source>
</evidence>
<keyword evidence="3" id="KW-1185">Reference proteome</keyword>
<dbReference type="Proteomes" id="UP001268651">
    <property type="component" value="Unassembled WGS sequence"/>
</dbReference>
<accession>A0ABU3U4B7</accession>
<name>A0ABU3U4B7_9FLAO</name>
<sequence length="244" mass="28798">MLKFFRKIRQQLITNGRAKKYFLYAIGEIILVVVGILIALQINNWNENRKDRILEKEYLNRILVDIKSDQELLKVYTIDRYARKVECLEKTKAYYQGDYIITDTIQFLNDVGYGGVYGFVDWFLNKNTYNELISTGNLRKIESDSLRTAITTYYEISNALQNSAKNYISGYIKFINSLKVFDINNPESISEFDQKFMLKHIKSEEFYRLTNLELTLAHRVTKFADRIKKQSEELVIMVDDELKD</sequence>
<evidence type="ECO:0000313" key="3">
    <source>
        <dbReference type="Proteomes" id="UP001268651"/>
    </source>
</evidence>
<protein>
    <submittedName>
        <fullName evidence="2">DUF6090 family protein</fullName>
    </submittedName>
</protein>
<keyword evidence="1" id="KW-0472">Membrane</keyword>
<organism evidence="2 3">
    <name type="scientific">Gilvirhabdus luticola</name>
    <dbReference type="NCBI Taxonomy" id="3079858"/>
    <lineage>
        <taxon>Bacteria</taxon>
        <taxon>Pseudomonadati</taxon>
        <taxon>Bacteroidota</taxon>
        <taxon>Flavobacteriia</taxon>
        <taxon>Flavobacteriales</taxon>
        <taxon>Flavobacteriaceae</taxon>
        <taxon>Gilvirhabdus</taxon>
    </lineage>
</organism>
<proteinExistence type="predicted"/>
<comment type="caution">
    <text evidence="2">The sequence shown here is derived from an EMBL/GenBank/DDBJ whole genome shotgun (WGS) entry which is preliminary data.</text>
</comment>
<feature type="transmembrane region" description="Helical" evidence="1">
    <location>
        <begin position="21"/>
        <end position="42"/>
    </location>
</feature>
<dbReference type="RefSeq" id="WP_316661123.1">
    <property type="nucleotide sequence ID" value="NZ_JAWHTF010000001.1"/>
</dbReference>